<evidence type="ECO:0000256" key="3">
    <source>
        <dbReference type="ARBA" id="ARBA00007630"/>
    </source>
</evidence>
<evidence type="ECO:0000256" key="14">
    <source>
        <dbReference type="ARBA" id="ARBA00047783"/>
    </source>
</evidence>
<reference evidence="19 20" key="1">
    <citation type="journal article" date="2012" name="J. Bacteriol.">
        <title>Genome Sequence of Strain IMCC14465, Isolated from the East Sea, Belonging to the PS1 Clade of Alphaproteobacteria.</title>
        <authorList>
            <person name="Yang S.J."/>
            <person name="Kang I."/>
            <person name="Cho J.C."/>
        </authorList>
    </citation>
    <scope>NUCLEOTIDE SEQUENCE [LARGE SCALE GENOMIC DNA]</scope>
    <source>
        <strain evidence="19 20">IMCC14465</strain>
    </source>
</reference>
<evidence type="ECO:0000256" key="11">
    <source>
        <dbReference type="ARBA" id="ARBA00022694"/>
    </source>
</evidence>
<name>J9DZW6_9PROT</name>
<organism evidence="19 20">
    <name type="scientific">alpha proteobacterium IMCC14465</name>
    <dbReference type="NCBI Taxonomy" id="1220535"/>
    <lineage>
        <taxon>Bacteria</taxon>
        <taxon>Pseudomonadati</taxon>
        <taxon>Pseudomonadota</taxon>
        <taxon>Alphaproteobacteria</taxon>
        <taxon>PS1 clade</taxon>
    </lineage>
</organism>
<accession>J9DZW6</accession>
<dbReference type="CDD" id="cd18080">
    <property type="entry name" value="TrmD-like"/>
    <property type="match status" value="1"/>
</dbReference>
<dbReference type="Gene3D" id="3.40.1280.10">
    <property type="match status" value="1"/>
</dbReference>
<evidence type="ECO:0000259" key="18">
    <source>
        <dbReference type="Pfam" id="PF01746"/>
    </source>
</evidence>
<dbReference type="PANTHER" id="PTHR46417:SF1">
    <property type="entry name" value="TRNA (GUANINE-N(1)-)-METHYLTRANSFERASE"/>
    <property type="match status" value="1"/>
</dbReference>
<dbReference type="GO" id="GO:0005829">
    <property type="term" value="C:cytosol"/>
    <property type="evidence" value="ECO:0007669"/>
    <property type="project" value="TreeGrafter"/>
</dbReference>
<dbReference type="PATRIC" id="fig|1220535.3.peg.1039"/>
<dbReference type="InterPro" id="IPR029028">
    <property type="entry name" value="Alpha/beta_knot_MTases"/>
</dbReference>
<evidence type="ECO:0000256" key="17">
    <source>
        <dbReference type="RuleBase" id="RU003464"/>
    </source>
</evidence>
<gene>
    <name evidence="15" type="primary">trmD</name>
    <name evidence="19" type="ORF">IMCC14465_10450</name>
</gene>
<feature type="domain" description="tRNA methyltransferase TRMD/TRM10-type" evidence="18">
    <location>
        <begin position="6"/>
        <end position="231"/>
    </location>
</feature>
<comment type="subcellular location">
    <subcellularLocation>
        <location evidence="2 15 17">Cytoplasm</location>
    </subcellularLocation>
</comment>
<evidence type="ECO:0000256" key="8">
    <source>
        <dbReference type="ARBA" id="ARBA00022603"/>
    </source>
</evidence>
<evidence type="ECO:0000256" key="2">
    <source>
        <dbReference type="ARBA" id="ARBA00004496"/>
    </source>
</evidence>
<keyword evidence="10 15" id="KW-0949">S-adenosyl-L-methionine</keyword>
<dbReference type="GO" id="GO:0052906">
    <property type="term" value="F:tRNA (guanine(37)-N1)-methyltransferase activity"/>
    <property type="evidence" value="ECO:0007669"/>
    <property type="project" value="UniProtKB-UniRule"/>
</dbReference>
<keyword evidence="9 15" id="KW-0808">Transferase</keyword>
<evidence type="ECO:0000256" key="4">
    <source>
        <dbReference type="ARBA" id="ARBA00011738"/>
    </source>
</evidence>
<comment type="function">
    <text evidence="1 15 17">Specifically methylates guanosine-37 in various tRNAs.</text>
</comment>
<keyword evidence="7 15" id="KW-0963">Cytoplasm</keyword>
<dbReference type="SUPFAM" id="SSF75217">
    <property type="entry name" value="alpha/beta knot"/>
    <property type="match status" value="1"/>
</dbReference>
<dbReference type="Proteomes" id="UP000004836">
    <property type="component" value="Unassembled WGS sequence"/>
</dbReference>
<dbReference type="InterPro" id="IPR029026">
    <property type="entry name" value="tRNA_m1G_MTases_N"/>
</dbReference>
<evidence type="ECO:0000256" key="10">
    <source>
        <dbReference type="ARBA" id="ARBA00022691"/>
    </source>
</evidence>
<dbReference type="Pfam" id="PF01746">
    <property type="entry name" value="tRNA_m1G_MT"/>
    <property type="match status" value="1"/>
</dbReference>
<evidence type="ECO:0000256" key="6">
    <source>
        <dbReference type="ARBA" id="ARBA00014679"/>
    </source>
</evidence>
<evidence type="ECO:0000256" key="7">
    <source>
        <dbReference type="ARBA" id="ARBA00022490"/>
    </source>
</evidence>
<comment type="caution">
    <text evidence="15">Lacks conserved residue(s) required for the propagation of feature annotation.</text>
</comment>
<evidence type="ECO:0000256" key="16">
    <source>
        <dbReference type="PIRSR" id="PIRSR000386-1"/>
    </source>
</evidence>
<evidence type="ECO:0000256" key="1">
    <source>
        <dbReference type="ARBA" id="ARBA00002634"/>
    </source>
</evidence>
<evidence type="ECO:0000256" key="15">
    <source>
        <dbReference type="HAMAP-Rule" id="MF_00605"/>
    </source>
</evidence>
<dbReference type="eggNOG" id="COG0336">
    <property type="taxonomic scope" value="Bacteria"/>
</dbReference>
<comment type="catalytic activity">
    <reaction evidence="14 15 17">
        <text>guanosine(37) in tRNA + S-adenosyl-L-methionine = N(1)-methylguanosine(37) in tRNA + S-adenosyl-L-homocysteine + H(+)</text>
        <dbReference type="Rhea" id="RHEA:36899"/>
        <dbReference type="Rhea" id="RHEA-COMP:10145"/>
        <dbReference type="Rhea" id="RHEA-COMP:10147"/>
        <dbReference type="ChEBI" id="CHEBI:15378"/>
        <dbReference type="ChEBI" id="CHEBI:57856"/>
        <dbReference type="ChEBI" id="CHEBI:59789"/>
        <dbReference type="ChEBI" id="CHEBI:73542"/>
        <dbReference type="ChEBI" id="CHEBI:74269"/>
        <dbReference type="EC" id="2.1.1.228"/>
    </reaction>
</comment>
<evidence type="ECO:0000256" key="13">
    <source>
        <dbReference type="ARBA" id="ARBA00033392"/>
    </source>
</evidence>
<keyword evidence="20" id="KW-1185">Reference proteome</keyword>
<feature type="binding site" evidence="15 16">
    <location>
        <begin position="139"/>
        <end position="144"/>
    </location>
    <ligand>
        <name>S-adenosyl-L-methionine</name>
        <dbReference type="ChEBI" id="CHEBI:59789"/>
    </ligand>
</feature>
<dbReference type="GO" id="GO:0002939">
    <property type="term" value="P:tRNA N1-guanine methylation"/>
    <property type="evidence" value="ECO:0007669"/>
    <property type="project" value="TreeGrafter"/>
</dbReference>
<proteinExistence type="inferred from homology"/>
<comment type="subunit">
    <text evidence="4 15 17">Homodimer.</text>
</comment>
<dbReference type="InterPro" id="IPR016009">
    <property type="entry name" value="tRNA_MeTrfase_TRMD/TRM10"/>
</dbReference>
<comment type="caution">
    <text evidence="19">The sequence shown here is derived from an EMBL/GenBank/DDBJ whole genome shotgun (WGS) entry which is preliminary data.</text>
</comment>
<evidence type="ECO:0000256" key="12">
    <source>
        <dbReference type="ARBA" id="ARBA00029736"/>
    </source>
</evidence>
<dbReference type="InterPro" id="IPR023148">
    <property type="entry name" value="tRNA_m1G_MeTrfase_C_sf"/>
</dbReference>
<dbReference type="Gene3D" id="1.10.1270.20">
    <property type="entry name" value="tRNA(m1g37)methyltransferase, domain 2"/>
    <property type="match status" value="1"/>
</dbReference>
<dbReference type="InterPro" id="IPR002649">
    <property type="entry name" value="tRNA_m1G_MeTrfase_TrmD"/>
</dbReference>
<dbReference type="NCBIfam" id="NF000648">
    <property type="entry name" value="PRK00026.1"/>
    <property type="match status" value="1"/>
</dbReference>
<dbReference type="PANTHER" id="PTHR46417">
    <property type="entry name" value="TRNA (GUANINE-N(1)-)-METHYLTRANSFERASE"/>
    <property type="match status" value="1"/>
</dbReference>
<keyword evidence="11 15" id="KW-0819">tRNA processing</keyword>
<keyword evidence="8 15" id="KW-0489">Methyltransferase</keyword>
<protein>
    <recommendedName>
        <fullName evidence="6 15">tRNA (guanine-N(1)-)-methyltransferase</fullName>
        <ecNumber evidence="5 15">2.1.1.228</ecNumber>
    </recommendedName>
    <alternativeName>
        <fullName evidence="12 15">M1G-methyltransferase</fullName>
    </alternativeName>
    <alternativeName>
        <fullName evidence="13 15">tRNA [GM37] methyltransferase</fullName>
    </alternativeName>
</protein>
<dbReference type="AlphaFoldDB" id="J9DZW6"/>
<evidence type="ECO:0000256" key="9">
    <source>
        <dbReference type="ARBA" id="ARBA00022679"/>
    </source>
</evidence>
<dbReference type="PIRSF" id="PIRSF000386">
    <property type="entry name" value="tRNA_mtase"/>
    <property type="match status" value="1"/>
</dbReference>
<dbReference type="EMBL" id="ALYF01000003">
    <property type="protein sequence ID" value="EJW21249.1"/>
    <property type="molecule type" value="Genomic_DNA"/>
</dbReference>
<dbReference type="OrthoDB" id="9807416at2"/>
<evidence type="ECO:0000256" key="5">
    <source>
        <dbReference type="ARBA" id="ARBA00012807"/>
    </source>
</evidence>
<dbReference type="EC" id="2.1.1.228" evidence="5 15"/>
<dbReference type="HAMAP" id="MF_00605">
    <property type="entry name" value="TrmD"/>
    <property type="match status" value="1"/>
</dbReference>
<evidence type="ECO:0000313" key="19">
    <source>
        <dbReference type="EMBL" id="EJW21249.1"/>
    </source>
</evidence>
<sequence>MSWQACVITLLPEAFPGILGHSLAGRALAGRALDEGVWSLDIIALRDFGAGKHQSVDDTPSGGGAGMVLRADIAAAAYDKAVAAHPGLPVLAMTPRGKPLTQQRVQALADGPGVIVFCSRFEGVDERFYDTRMVEEVSIGDYVLSGGEVAAQVVLDAALRLRPGVMGDARSGEDESFSAGLLEYPHYTRPAEFEGHNIPDILTSGDHAKVDAWRQEMSEQITRERRPDLWEIYKKKT</sequence>
<evidence type="ECO:0000313" key="20">
    <source>
        <dbReference type="Proteomes" id="UP000004836"/>
    </source>
</evidence>
<comment type="similarity">
    <text evidence="3 15 17">Belongs to the RNA methyltransferase TrmD family.</text>
</comment>
<dbReference type="STRING" id="1220535.IMCC14465_10450"/>
<dbReference type="NCBIfam" id="TIGR00088">
    <property type="entry name" value="trmD"/>
    <property type="match status" value="1"/>
</dbReference>